<reference evidence="1" key="1">
    <citation type="submission" date="2022-08" db="EMBL/GenBank/DDBJ databases">
        <title>The genomic sequence of strain Paenibacillus sp. SCIV0701.</title>
        <authorList>
            <person name="Zhao H."/>
        </authorList>
    </citation>
    <scope>NUCLEOTIDE SEQUENCE</scope>
    <source>
        <strain evidence="1">SCIV0701</strain>
    </source>
</reference>
<gene>
    <name evidence="1" type="ORF">NQZ67_15725</name>
</gene>
<dbReference type="AlphaFoldDB" id="A0A9X2MT60"/>
<organism evidence="1 2">
    <name type="scientific">Paenibacillus soyae</name>
    <dbReference type="NCBI Taxonomy" id="2969249"/>
    <lineage>
        <taxon>Bacteria</taxon>
        <taxon>Bacillati</taxon>
        <taxon>Bacillota</taxon>
        <taxon>Bacilli</taxon>
        <taxon>Bacillales</taxon>
        <taxon>Paenibacillaceae</taxon>
        <taxon>Paenibacillus</taxon>
    </lineage>
</organism>
<evidence type="ECO:0000313" key="1">
    <source>
        <dbReference type="EMBL" id="MCR2805336.1"/>
    </source>
</evidence>
<accession>A0A9X2MT60</accession>
<sequence length="83" mass="9095">MEKTIETALRAAGFSGYLAEYLARDVTNIERIMEAEGSDEEKREAVTFGVGCMLEKLEISGVIPEVGPVLRKFMTEAVVKAVV</sequence>
<keyword evidence="2" id="KW-1185">Reference proteome</keyword>
<proteinExistence type="predicted"/>
<dbReference type="Proteomes" id="UP001141950">
    <property type="component" value="Unassembled WGS sequence"/>
</dbReference>
<dbReference type="EMBL" id="JANIPJ010000011">
    <property type="protein sequence ID" value="MCR2805336.1"/>
    <property type="molecule type" value="Genomic_DNA"/>
</dbReference>
<dbReference type="RefSeq" id="WP_257447604.1">
    <property type="nucleotide sequence ID" value="NZ_JANIPJ010000011.1"/>
</dbReference>
<evidence type="ECO:0000313" key="2">
    <source>
        <dbReference type="Proteomes" id="UP001141950"/>
    </source>
</evidence>
<comment type="caution">
    <text evidence="1">The sequence shown here is derived from an EMBL/GenBank/DDBJ whole genome shotgun (WGS) entry which is preliminary data.</text>
</comment>
<name>A0A9X2MT60_9BACL</name>
<protein>
    <submittedName>
        <fullName evidence="1">Uncharacterized protein</fullName>
    </submittedName>
</protein>